<dbReference type="FunFam" id="3.40.50.300:FF:000589">
    <property type="entry name" value="ABC transporter, ATP-binding subunit"/>
    <property type="match status" value="1"/>
</dbReference>
<dbReference type="PANTHER" id="PTHR42711">
    <property type="entry name" value="ABC TRANSPORTER ATP-BINDING PROTEIN"/>
    <property type="match status" value="1"/>
</dbReference>
<dbReference type="SMART" id="SM00382">
    <property type="entry name" value="AAA"/>
    <property type="match status" value="1"/>
</dbReference>
<dbReference type="CDD" id="cd03263">
    <property type="entry name" value="ABC_subfamily_A"/>
    <property type="match status" value="1"/>
</dbReference>
<evidence type="ECO:0000256" key="3">
    <source>
        <dbReference type="ARBA" id="ARBA00022448"/>
    </source>
</evidence>
<feature type="domain" description="ABC transporter" evidence="10">
    <location>
        <begin position="5"/>
        <end position="227"/>
    </location>
</feature>
<dbReference type="AlphaFoldDB" id="A0A177NR11"/>
<keyword evidence="4" id="KW-0536">Nodulation</keyword>
<dbReference type="InterPro" id="IPR003439">
    <property type="entry name" value="ABC_transporter-like_ATP-bd"/>
</dbReference>
<comment type="caution">
    <text evidence="11">The sequence shown here is derived from an EMBL/GenBank/DDBJ whole genome shotgun (WGS) entry which is preliminary data.</text>
</comment>
<evidence type="ECO:0000256" key="5">
    <source>
        <dbReference type="ARBA" id="ARBA00022475"/>
    </source>
</evidence>
<evidence type="ECO:0000313" key="12">
    <source>
        <dbReference type="Proteomes" id="UP000077628"/>
    </source>
</evidence>
<dbReference type="InterPro" id="IPR027417">
    <property type="entry name" value="P-loop_NTPase"/>
</dbReference>
<dbReference type="GO" id="GO:0016887">
    <property type="term" value="F:ATP hydrolysis activity"/>
    <property type="evidence" value="ECO:0007669"/>
    <property type="project" value="InterPro"/>
</dbReference>
<evidence type="ECO:0000313" key="11">
    <source>
        <dbReference type="EMBL" id="OAI20415.1"/>
    </source>
</evidence>
<comment type="subcellular location">
    <subcellularLocation>
        <location evidence="1">Cell membrane</location>
    </subcellularLocation>
</comment>
<dbReference type="EMBL" id="LUUK01000136">
    <property type="protein sequence ID" value="OAI20415.1"/>
    <property type="molecule type" value="Genomic_DNA"/>
</dbReference>
<keyword evidence="7 11" id="KW-0067">ATP-binding</keyword>
<evidence type="ECO:0000256" key="6">
    <source>
        <dbReference type="ARBA" id="ARBA00022741"/>
    </source>
</evidence>
<dbReference type="Gene3D" id="3.40.50.300">
    <property type="entry name" value="P-loop containing nucleotide triphosphate hydrolases"/>
    <property type="match status" value="1"/>
</dbReference>
<gene>
    <name evidence="11" type="ORF">A1355_23990</name>
</gene>
<dbReference type="SUPFAM" id="SSF52540">
    <property type="entry name" value="P-loop containing nucleoside triphosphate hydrolases"/>
    <property type="match status" value="1"/>
</dbReference>
<dbReference type="PROSITE" id="PS00211">
    <property type="entry name" value="ABC_TRANSPORTER_1"/>
    <property type="match status" value="1"/>
</dbReference>
<dbReference type="PANTHER" id="PTHR42711:SF5">
    <property type="entry name" value="ABC TRANSPORTER ATP-BINDING PROTEIN NATA"/>
    <property type="match status" value="1"/>
</dbReference>
<keyword evidence="5" id="KW-1003">Cell membrane</keyword>
<evidence type="ECO:0000256" key="2">
    <source>
        <dbReference type="ARBA" id="ARBA00005417"/>
    </source>
</evidence>
<evidence type="ECO:0000256" key="9">
    <source>
        <dbReference type="ARBA" id="ARBA00023136"/>
    </source>
</evidence>
<evidence type="ECO:0000256" key="7">
    <source>
        <dbReference type="ARBA" id="ARBA00022840"/>
    </source>
</evidence>
<dbReference type="PROSITE" id="PS50893">
    <property type="entry name" value="ABC_TRANSPORTER_2"/>
    <property type="match status" value="1"/>
</dbReference>
<dbReference type="GO" id="GO:0005886">
    <property type="term" value="C:plasma membrane"/>
    <property type="evidence" value="ECO:0007669"/>
    <property type="project" value="UniProtKB-SubCell"/>
</dbReference>
<keyword evidence="9" id="KW-0472">Membrane</keyword>
<keyword evidence="8" id="KW-1278">Translocase</keyword>
<evidence type="ECO:0000256" key="4">
    <source>
        <dbReference type="ARBA" id="ARBA00022458"/>
    </source>
</evidence>
<name>A0A177NR11_9GAMM</name>
<dbReference type="Proteomes" id="UP000077628">
    <property type="component" value="Unassembled WGS sequence"/>
</dbReference>
<dbReference type="InterPro" id="IPR003593">
    <property type="entry name" value="AAA+_ATPase"/>
</dbReference>
<evidence type="ECO:0000259" key="10">
    <source>
        <dbReference type="PROSITE" id="PS50893"/>
    </source>
</evidence>
<dbReference type="InterPro" id="IPR017871">
    <property type="entry name" value="ABC_transporter-like_CS"/>
</dbReference>
<organism evidence="11 12">
    <name type="scientific">Methylomonas koyamae</name>
    <dbReference type="NCBI Taxonomy" id="702114"/>
    <lineage>
        <taxon>Bacteria</taxon>
        <taxon>Pseudomonadati</taxon>
        <taxon>Pseudomonadota</taxon>
        <taxon>Gammaproteobacteria</taxon>
        <taxon>Methylococcales</taxon>
        <taxon>Methylococcaceae</taxon>
        <taxon>Methylomonas</taxon>
    </lineage>
</organism>
<dbReference type="STRING" id="702114.A1355_23990"/>
<keyword evidence="6" id="KW-0547">Nucleotide-binding</keyword>
<sequence length="294" mass="32389">MASLLSVRGLEKHYGKVTAVAGVSFELQAGTCFGLLGPNGAGKTSTLEMMEGILKPSKGEILFRGEPIDRRYSQHIGIQFQHTALPDTLTVKESLQLFQKLYPRGLPLEEIIEACALQDYINRDSRKLSGGQRQRLLLGIALINDPDILFLDEPTTGLDPQSRHNFWSLIREIKKRGKTIVLTTHYMEEAEQLCDEIAIMDQGRIIVQDTPQNLLQEHFDGVLIRLPSASGLADIPGLPFAVTAGAETVEFVTANVEAAIAQLTRLHVSLEGLTVATPNLENLFLKLTGHSLRN</sequence>
<dbReference type="InterPro" id="IPR050763">
    <property type="entry name" value="ABC_transporter_ATP-binding"/>
</dbReference>
<comment type="similarity">
    <text evidence="2">Belongs to the ABC transporter superfamily.</text>
</comment>
<dbReference type="GO" id="GO:0005524">
    <property type="term" value="F:ATP binding"/>
    <property type="evidence" value="ECO:0007669"/>
    <property type="project" value="UniProtKB-KW"/>
</dbReference>
<protein>
    <submittedName>
        <fullName evidence="11">ABC transporter ATP-binding protein</fullName>
    </submittedName>
</protein>
<keyword evidence="3" id="KW-0813">Transport</keyword>
<evidence type="ECO:0000256" key="1">
    <source>
        <dbReference type="ARBA" id="ARBA00004236"/>
    </source>
</evidence>
<dbReference type="Pfam" id="PF00005">
    <property type="entry name" value="ABC_tran"/>
    <property type="match status" value="1"/>
</dbReference>
<accession>A0A177NR11</accession>
<evidence type="ECO:0000256" key="8">
    <source>
        <dbReference type="ARBA" id="ARBA00022967"/>
    </source>
</evidence>
<keyword evidence="12" id="KW-1185">Reference proteome</keyword>
<proteinExistence type="inferred from homology"/>
<reference evidence="12" key="1">
    <citation type="submission" date="2016-03" db="EMBL/GenBank/DDBJ databases">
        <authorList>
            <person name="Heylen K."/>
            <person name="De Vos P."/>
            <person name="Vekeman B."/>
        </authorList>
    </citation>
    <scope>NUCLEOTIDE SEQUENCE [LARGE SCALE GENOMIC DNA]</scope>
    <source>
        <strain evidence="12">R-45383</strain>
    </source>
</reference>